<feature type="non-terminal residue" evidence="1">
    <location>
        <position position="1"/>
    </location>
</feature>
<accession>A0ACA9PZK6</accession>
<dbReference type="Proteomes" id="UP000789525">
    <property type="component" value="Unassembled WGS sequence"/>
</dbReference>
<keyword evidence="2" id="KW-1185">Reference proteome</keyword>
<protein>
    <submittedName>
        <fullName evidence="1">7706_t:CDS:1</fullName>
    </submittedName>
</protein>
<dbReference type="EMBL" id="CAJVPT010042993">
    <property type="protein sequence ID" value="CAG8731329.1"/>
    <property type="molecule type" value="Genomic_DNA"/>
</dbReference>
<evidence type="ECO:0000313" key="1">
    <source>
        <dbReference type="EMBL" id="CAG8731329.1"/>
    </source>
</evidence>
<reference evidence="1" key="1">
    <citation type="submission" date="2021-06" db="EMBL/GenBank/DDBJ databases">
        <authorList>
            <person name="Kallberg Y."/>
            <person name="Tangrot J."/>
            <person name="Rosling A."/>
        </authorList>
    </citation>
    <scope>NUCLEOTIDE SEQUENCE</scope>
    <source>
        <strain evidence="1">CL356</strain>
    </source>
</reference>
<sequence>ALEVLHIQMDFCDLYQRPQFCRDLSTSLPNLSTLSLTMAAQNSRGILDGTIHLPRLRALFLTFTAFGLAESTLSLWDLPSLCFVSLFLPIGSRNVRPVKTVPGFVVKFLQRYGGQIEGLRIFPGQWTNTERQLTIPMNEVEEAELWSSLVALRLFSTDFTRFPLDTLPSSTIDFFARIQHLWQKGKSAPNDYLDGVTAVVNICPNLQTLRFDREGERVLGPTWSPLHSQNSRKLRKICEDRQITLLGPPEETILGKMGSGYKKELRARKESPGETRYIVNYLYGS</sequence>
<proteinExistence type="predicted"/>
<comment type="caution">
    <text evidence="1">The sequence shown here is derived from an EMBL/GenBank/DDBJ whole genome shotgun (WGS) entry which is preliminary data.</text>
</comment>
<organism evidence="1 2">
    <name type="scientific">Acaulospora colombiana</name>
    <dbReference type="NCBI Taxonomy" id="27376"/>
    <lineage>
        <taxon>Eukaryota</taxon>
        <taxon>Fungi</taxon>
        <taxon>Fungi incertae sedis</taxon>
        <taxon>Mucoromycota</taxon>
        <taxon>Glomeromycotina</taxon>
        <taxon>Glomeromycetes</taxon>
        <taxon>Diversisporales</taxon>
        <taxon>Acaulosporaceae</taxon>
        <taxon>Acaulospora</taxon>
    </lineage>
</organism>
<evidence type="ECO:0000313" key="2">
    <source>
        <dbReference type="Proteomes" id="UP000789525"/>
    </source>
</evidence>
<gene>
    <name evidence="1" type="ORF">ACOLOM_LOCUS11658</name>
</gene>
<name>A0ACA9PZK6_9GLOM</name>